<protein>
    <recommendedName>
        <fullName evidence="3">Transglutaminase-like domain-containing protein</fullName>
    </recommendedName>
</protein>
<proteinExistence type="predicted"/>
<feature type="non-terminal residue" evidence="2">
    <location>
        <position position="380"/>
    </location>
</feature>
<evidence type="ECO:0000313" key="2">
    <source>
        <dbReference type="EMBL" id="SVB95166.1"/>
    </source>
</evidence>
<evidence type="ECO:0008006" key="3">
    <source>
        <dbReference type="Google" id="ProtNLM"/>
    </source>
</evidence>
<sequence length="380" mass="42059">MASEAFQGFRVRADVNDYFYLATSHRPVVRSVEITNESVDPARGDVVLRVSVEAEEPLVHVYELEIPPLEIGESKTFRAIRMLPNFVELARLDEQLPANLLVEVLVGGETVGHSREPVTFLAYNQWMHRPEDYDSYSAFVLPHHPALAPVMNRVRRLLEERTEDGDSSTSGYQRPDPQHWLTMANAVYDALVELKLDYTDPPASFEGMGQKIRTPDRVLEEGAATCLDSSVLMASCLEAAGLDSVLVIVHGHAFAGLLMREDVVQGQKLPPVIDNPNDILDLYSNGVFVPIETTTITAGQYRPFEDAVIQNQFRFAKDTHKLSGVVIPELCGFAGVRPLPARRLKDGAVVEIVAPPDHTKPPKPQTTRTPEATEVSGEEG</sequence>
<reference evidence="2" key="1">
    <citation type="submission" date="2018-05" db="EMBL/GenBank/DDBJ databases">
        <authorList>
            <person name="Lanie J.A."/>
            <person name="Ng W.-L."/>
            <person name="Kazmierczak K.M."/>
            <person name="Andrzejewski T.M."/>
            <person name="Davidsen T.M."/>
            <person name="Wayne K.J."/>
            <person name="Tettelin H."/>
            <person name="Glass J.I."/>
            <person name="Rusch D."/>
            <person name="Podicherti R."/>
            <person name="Tsui H.-C.T."/>
            <person name="Winkler M.E."/>
        </authorList>
    </citation>
    <scope>NUCLEOTIDE SEQUENCE</scope>
</reference>
<dbReference type="EMBL" id="UINC01065467">
    <property type="protein sequence ID" value="SVB95166.1"/>
    <property type="molecule type" value="Genomic_DNA"/>
</dbReference>
<gene>
    <name evidence="2" type="ORF">METZ01_LOCUS248020</name>
</gene>
<organism evidence="2">
    <name type="scientific">marine metagenome</name>
    <dbReference type="NCBI Taxonomy" id="408172"/>
    <lineage>
        <taxon>unclassified sequences</taxon>
        <taxon>metagenomes</taxon>
        <taxon>ecological metagenomes</taxon>
    </lineage>
</organism>
<feature type="region of interest" description="Disordered" evidence="1">
    <location>
        <begin position="354"/>
        <end position="380"/>
    </location>
</feature>
<name>A0A382I6D5_9ZZZZ</name>
<evidence type="ECO:0000256" key="1">
    <source>
        <dbReference type="SAM" id="MobiDB-lite"/>
    </source>
</evidence>
<accession>A0A382I6D5</accession>
<dbReference type="Gene3D" id="3.10.620.30">
    <property type="match status" value="1"/>
</dbReference>
<dbReference type="AlphaFoldDB" id="A0A382I6D5"/>